<evidence type="ECO:0000256" key="5">
    <source>
        <dbReference type="ARBA" id="ARBA00022691"/>
    </source>
</evidence>
<evidence type="ECO:0000256" key="3">
    <source>
        <dbReference type="ARBA" id="ARBA00022603"/>
    </source>
</evidence>
<keyword evidence="5" id="KW-0949">S-adenosyl-L-methionine</keyword>
<proteinExistence type="inferred from homology"/>
<reference evidence="10 11" key="1">
    <citation type="journal article" date="2018" name="BMC Genomics">
        <title>Genomic evidence for intraspecific hybridization in a clonal and extremely halotolerant yeast.</title>
        <authorList>
            <person name="Gostincar C."/>
            <person name="Stajich J.E."/>
            <person name="Zupancic J."/>
            <person name="Zalar P."/>
            <person name="Gunde-Cimerman N."/>
        </authorList>
    </citation>
    <scope>NUCLEOTIDE SEQUENCE [LARGE SCALE GENOMIC DNA]</scope>
    <source>
        <strain evidence="10 11">EXF-171</strain>
    </source>
</reference>
<accession>A0A3M7HM68</accession>
<comment type="catalytic activity">
    <reaction evidence="8">
        <text>4-demethyl-7-[(3S)-3-amino-3-carboxypropyl]wyosine(37) in tRNA(Phe) + S-adenosyl-L-methionine = 7-[(3S)-3-amino-3-carboxypropyl]wyosine(37) in tRNA(Phe) + S-adenosyl-L-homocysteine + H(+)</text>
        <dbReference type="Rhea" id="RHEA:36635"/>
        <dbReference type="Rhea" id="RHEA-COMP:10378"/>
        <dbReference type="Rhea" id="RHEA-COMP:10379"/>
        <dbReference type="ChEBI" id="CHEBI:15378"/>
        <dbReference type="ChEBI" id="CHEBI:57856"/>
        <dbReference type="ChEBI" id="CHEBI:59789"/>
        <dbReference type="ChEBI" id="CHEBI:73543"/>
        <dbReference type="ChEBI" id="CHEBI:73550"/>
        <dbReference type="EC" id="2.1.1.282"/>
    </reaction>
</comment>
<evidence type="ECO:0000256" key="8">
    <source>
        <dbReference type="ARBA" id="ARBA00049202"/>
    </source>
</evidence>
<comment type="caution">
    <text evidence="10">The sequence shown here is derived from an EMBL/GenBank/DDBJ whole genome shotgun (WGS) entry which is preliminary data.</text>
</comment>
<dbReference type="EC" id="2.1.1.282" evidence="2"/>
<sequence length="367" mass="39923">MSSFHSRTSSTLQPIEARVVLRERLSPPGKSRKSVQYPNSTLHVRVEELVRGDLIPFVSTIVDARLGWGIGAGGYRVYRLSDVPGDLDCLPLSLLLPAAASESTSQNIPYLWLPRRKSIVRRKSVDMPATFRDRKAKILQDLSIPDDQYEDLSPKGSVDEGIKDLIAEINGLPDYVTTSSCAGRVAVYLEGAKGAKGGGKWLFTSHDLFEPPVKDGESGLMAMFGLSDEAPSAPLEAEGVRFVHFKSEPMILHILTSSLTSAHHAASAALQAGFRESGINSTQEGKDGSPACPMVAVRSSGLAFDCIIGYYAEGESPEDQGTIKPMVSEGYLRTLVSVANQRFRTNIERRERFRATLLKNAGPSTDK</sequence>
<dbReference type="InterPro" id="IPR003827">
    <property type="entry name" value="tRNA_yW-synthesising"/>
</dbReference>
<dbReference type="Gene3D" id="3.30.1960.10">
    <property type="entry name" value="tRNA wybutosine-synthesizing-like"/>
    <property type="match status" value="1"/>
</dbReference>
<evidence type="ECO:0000313" key="10">
    <source>
        <dbReference type="EMBL" id="RMZ14383.1"/>
    </source>
</evidence>
<evidence type="ECO:0000256" key="7">
    <source>
        <dbReference type="ARBA" id="ARBA00030554"/>
    </source>
</evidence>
<keyword evidence="4" id="KW-0808">Transferase</keyword>
<comment type="similarity">
    <text evidence="1">Belongs to the TYW3 family.</text>
</comment>
<evidence type="ECO:0000256" key="1">
    <source>
        <dbReference type="ARBA" id="ARBA00008569"/>
    </source>
</evidence>
<dbReference type="Pfam" id="PF02676">
    <property type="entry name" value="TYW3"/>
    <property type="match status" value="1"/>
</dbReference>
<evidence type="ECO:0000256" key="4">
    <source>
        <dbReference type="ARBA" id="ARBA00022679"/>
    </source>
</evidence>
<keyword evidence="3" id="KW-0489">Methyltransferase</keyword>
<evidence type="ECO:0000259" key="9">
    <source>
        <dbReference type="Pfam" id="PF02676"/>
    </source>
</evidence>
<dbReference type="EMBL" id="QWIQ01000035">
    <property type="protein sequence ID" value="RMZ14383.1"/>
    <property type="molecule type" value="Genomic_DNA"/>
</dbReference>
<dbReference type="Proteomes" id="UP000281468">
    <property type="component" value="Unassembled WGS sequence"/>
</dbReference>
<dbReference type="AlphaFoldDB" id="A0A3M7HM68"/>
<evidence type="ECO:0000313" key="11">
    <source>
        <dbReference type="Proteomes" id="UP000281468"/>
    </source>
</evidence>
<evidence type="ECO:0000256" key="2">
    <source>
        <dbReference type="ARBA" id="ARBA00012750"/>
    </source>
</evidence>
<name>A0A3M7HM68_HORWE</name>
<dbReference type="VEuPathDB" id="FungiDB:BTJ68_10337"/>
<dbReference type="PANTHER" id="PTHR48418">
    <property type="entry name" value="TRNA WYBUTOSINE-SYNTHESIZING PROTEIN 3"/>
    <property type="match status" value="1"/>
</dbReference>
<gene>
    <name evidence="10" type="ORF">D0862_02027</name>
</gene>
<dbReference type="InterPro" id="IPR036602">
    <property type="entry name" value="tRNA_yW-synthesising-like_sf"/>
</dbReference>
<protein>
    <recommendedName>
        <fullName evidence="2">tRNA(Phe) 7-[(3-amino-3-carboxypropyl)-4-demethylwyosine(37)-N(4)]-methyltransferase</fullName>
        <ecNumber evidence="2">2.1.1.282</ecNumber>
    </recommendedName>
    <alternativeName>
        <fullName evidence="7">tRNA(Phe) 7-((3-amino-3-carboxypropyl)-4-demethylwyosine(37)-N(4))-methyltransferase</fullName>
    </alternativeName>
</protein>
<dbReference type="GO" id="GO:0008168">
    <property type="term" value="F:methyltransferase activity"/>
    <property type="evidence" value="ECO:0007669"/>
    <property type="project" value="UniProtKB-KW"/>
</dbReference>
<feature type="domain" description="tRNA wybutosine-synthesizing protein" evidence="9">
    <location>
        <begin position="134"/>
        <end position="357"/>
    </location>
</feature>
<dbReference type="SUPFAM" id="SSF111278">
    <property type="entry name" value="SSo0622-like"/>
    <property type="match status" value="1"/>
</dbReference>
<dbReference type="PANTHER" id="PTHR48418:SF1">
    <property type="entry name" value="TRNA WYBUTOSINE-SYNTHESIZING PROTEIN 3"/>
    <property type="match status" value="1"/>
</dbReference>
<dbReference type="GO" id="GO:0008033">
    <property type="term" value="P:tRNA processing"/>
    <property type="evidence" value="ECO:0007669"/>
    <property type="project" value="UniProtKB-KW"/>
</dbReference>
<organism evidence="10 11">
    <name type="scientific">Hortaea werneckii</name>
    <name type="common">Black yeast</name>
    <name type="synonym">Cladosporium werneckii</name>
    <dbReference type="NCBI Taxonomy" id="91943"/>
    <lineage>
        <taxon>Eukaryota</taxon>
        <taxon>Fungi</taxon>
        <taxon>Dikarya</taxon>
        <taxon>Ascomycota</taxon>
        <taxon>Pezizomycotina</taxon>
        <taxon>Dothideomycetes</taxon>
        <taxon>Dothideomycetidae</taxon>
        <taxon>Mycosphaerellales</taxon>
        <taxon>Teratosphaeriaceae</taxon>
        <taxon>Hortaea</taxon>
    </lineage>
</organism>
<dbReference type="GO" id="GO:0032259">
    <property type="term" value="P:methylation"/>
    <property type="evidence" value="ECO:0007669"/>
    <property type="project" value="UniProtKB-KW"/>
</dbReference>
<keyword evidence="6" id="KW-0819">tRNA processing</keyword>
<evidence type="ECO:0000256" key="6">
    <source>
        <dbReference type="ARBA" id="ARBA00022694"/>
    </source>
</evidence>